<dbReference type="OrthoDB" id="9806939at2"/>
<reference evidence="6 7" key="1">
    <citation type="submission" date="2019-02" db="EMBL/GenBank/DDBJ databases">
        <title>Genomic Encyclopedia of Type Strains, Phase IV (KMG-IV): sequencing the most valuable type-strain genomes for metagenomic binning, comparative biology and taxonomic classification.</title>
        <authorList>
            <person name="Goeker M."/>
        </authorList>
    </citation>
    <scope>NUCLEOTIDE SEQUENCE [LARGE SCALE GENOMIC DNA]</scope>
    <source>
        <strain evidence="6 7">DSM 105135</strain>
    </source>
</reference>
<feature type="domain" description="Multidrug resistance protein MdtA-like C-terminal permuted SH3" evidence="4">
    <location>
        <begin position="287"/>
        <end position="340"/>
    </location>
</feature>
<evidence type="ECO:0000313" key="7">
    <source>
        <dbReference type="Proteomes" id="UP000292423"/>
    </source>
</evidence>
<evidence type="ECO:0000259" key="3">
    <source>
        <dbReference type="Pfam" id="PF25954"/>
    </source>
</evidence>
<dbReference type="PRINTS" id="PR01490">
    <property type="entry name" value="RTXTOXIND"/>
</dbReference>
<dbReference type="EMBL" id="SHKX01000017">
    <property type="protein sequence ID" value="RZU36777.1"/>
    <property type="molecule type" value="Genomic_DNA"/>
</dbReference>
<evidence type="ECO:0000256" key="1">
    <source>
        <dbReference type="ARBA" id="ARBA00009477"/>
    </source>
</evidence>
<dbReference type="Pfam" id="PF25967">
    <property type="entry name" value="RND-MFP_C"/>
    <property type="match status" value="1"/>
</dbReference>
<dbReference type="Gene3D" id="2.40.30.170">
    <property type="match status" value="1"/>
</dbReference>
<name>A0A4Q7YH96_9GAMM</name>
<dbReference type="InterPro" id="IPR058792">
    <property type="entry name" value="Beta-barrel_RND_2"/>
</dbReference>
<dbReference type="GO" id="GO:1990281">
    <property type="term" value="C:efflux pump complex"/>
    <property type="evidence" value="ECO:0007669"/>
    <property type="project" value="TreeGrafter"/>
</dbReference>
<protein>
    <submittedName>
        <fullName evidence="6">RND family efflux transporter MFP subunit</fullName>
    </submittedName>
</protein>
<feature type="coiled-coil region" evidence="2">
    <location>
        <begin position="94"/>
        <end position="121"/>
    </location>
</feature>
<dbReference type="GO" id="GO:0015562">
    <property type="term" value="F:efflux transmembrane transporter activity"/>
    <property type="evidence" value="ECO:0007669"/>
    <property type="project" value="TreeGrafter"/>
</dbReference>
<comment type="similarity">
    <text evidence="1">Belongs to the membrane fusion protein (MFP) (TC 8.A.1) family.</text>
</comment>
<dbReference type="InterPro" id="IPR006143">
    <property type="entry name" value="RND_pump_MFP"/>
</dbReference>
<evidence type="ECO:0000313" key="6">
    <source>
        <dbReference type="EMBL" id="RZU36777.1"/>
    </source>
</evidence>
<dbReference type="InterPro" id="IPR058627">
    <property type="entry name" value="MdtA-like_C"/>
</dbReference>
<dbReference type="Gene3D" id="2.40.50.100">
    <property type="match status" value="1"/>
</dbReference>
<dbReference type="Gene3D" id="1.10.287.470">
    <property type="entry name" value="Helix hairpin bin"/>
    <property type="match status" value="1"/>
</dbReference>
<feature type="domain" description="CzcB-like barrel-sandwich hybrid" evidence="5">
    <location>
        <begin position="64"/>
        <end position="200"/>
    </location>
</feature>
<proteinExistence type="inferred from homology"/>
<dbReference type="RefSeq" id="WP_130415743.1">
    <property type="nucleotide sequence ID" value="NZ_SHKX01000017.1"/>
</dbReference>
<evidence type="ECO:0000259" key="5">
    <source>
        <dbReference type="Pfam" id="PF25973"/>
    </source>
</evidence>
<keyword evidence="7" id="KW-1185">Reference proteome</keyword>
<dbReference type="InterPro" id="IPR058647">
    <property type="entry name" value="BSH_CzcB-like"/>
</dbReference>
<organism evidence="6 7">
    <name type="scientific">Fluviicoccus keumensis</name>
    <dbReference type="NCBI Taxonomy" id="1435465"/>
    <lineage>
        <taxon>Bacteria</taxon>
        <taxon>Pseudomonadati</taxon>
        <taxon>Pseudomonadota</taxon>
        <taxon>Gammaproteobacteria</taxon>
        <taxon>Moraxellales</taxon>
        <taxon>Moraxellaceae</taxon>
        <taxon>Fluviicoccus</taxon>
    </lineage>
</organism>
<dbReference type="SUPFAM" id="SSF111369">
    <property type="entry name" value="HlyD-like secretion proteins"/>
    <property type="match status" value="1"/>
</dbReference>
<dbReference type="Pfam" id="PF25954">
    <property type="entry name" value="Beta-barrel_RND_2"/>
    <property type="match status" value="1"/>
</dbReference>
<dbReference type="PANTHER" id="PTHR30469:SF15">
    <property type="entry name" value="HLYD FAMILY OF SECRETION PROTEINS"/>
    <property type="match status" value="1"/>
</dbReference>
<dbReference type="Proteomes" id="UP000292423">
    <property type="component" value="Unassembled WGS sequence"/>
</dbReference>
<dbReference type="AlphaFoldDB" id="A0A4Q7YH96"/>
<evidence type="ECO:0000256" key="2">
    <source>
        <dbReference type="SAM" id="Coils"/>
    </source>
</evidence>
<dbReference type="Pfam" id="PF25973">
    <property type="entry name" value="BSH_CzcB"/>
    <property type="match status" value="1"/>
</dbReference>
<accession>A0A4Q7YH96</accession>
<evidence type="ECO:0000259" key="4">
    <source>
        <dbReference type="Pfam" id="PF25967"/>
    </source>
</evidence>
<sequence length="360" mass="39367">MRFVLIHLCMMMVLLPGCNNQENVHTVVSRQAQTYQLATVQASTGAKDEYVRTGRVISDQRLALSSQLTGYIREIRVQEGENIQQGQVLVRLDASQVEGAIQQAGAELQAAQAAVTDARTDAEHLQLLFSQGHAADNELRKAQLRQDTALQTLHQAQAVLTTAKAQRQYSEIRSPLTGVVVDRQLRVGDLAAPNNPILTIEANQQWLFSTSLPEQQLANVSVGMPVTVYVDAVPHAIIGHVARIVPSQDTSTHTYQVKISLPAQPNQRLLSGMFGRAVFTLGQTAEVIVPKSALIERGGLQGVFVVDNQHKVQFRWLRLGREWPQQVAVNAGLSAGEQVVAIASPQLRDGDRVVALPVPR</sequence>
<dbReference type="NCBIfam" id="TIGR01730">
    <property type="entry name" value="RND_mfp"/>
    <property type="match status" value="1"/>
</dbReference>
<comment type="caution">
    <text evidence="6">The sequence shown here is derived from an EMBL/GenBank/DDBJ whole genome shotgun (WGS) entry which is preliminary data.</text>
</comment>
<dbReference type="PANTHER" id="PTHR30469">
    <property type="entry name" value="MULTIDRUG RESISTANCE PROTEIN MDTA"/>
    <property type="match status" value="1"/>
</dbReference>
<keyword evidence="2" id="KW-0175">Coiled coil</keyword>
<dbReference type="Gene3D" id="2.40.420.20">
    <property type="match status" value="1"/>
</dbReference>
<feature type="domain" description="CusB-like beta-barrel" evidence="3">
    <location>
        <begin position="210"/>
        <end position="279"/>
    </location>
</feature>
<gene>
    <name evidence="6" type="ORF">EV700_3246</name>
</gene>